<gene>
    <name evidence="1" type="ORF">MNBD_CHLOROFLEXI01-5144</name>
</gene>
<dbReference type="Gene3D" id="3.40.30.10">
    <property type="entry name" value="Glutaredoxin"/>
    <property type="match status" value="1"/>
</dbReference>
<proteinExistence type="predicted"/>
<evidence type="ECO:0000313" key="1">
    <source>
        <dbReference type="EMBL" id="VAW34490.1"/>
    </source>
</evidence>
<protein>
    <submittedName>
        <fullName evidence="1">Uncharacterized protein</fullName>
    </submittedName>
</protein>
<dbReference type="AlphaFoldDB" id="A0A3B0V0S0"/>
<name>A0A3B0V0S0_9ZZZZ</name>
<sequence>MNALADEFAGQKVGSIFLYTHEAHPGENYLHLTSMAQKTAHATALRDVLGVKRPILLDALDGACHRTYGSMPNMTWIFNRAGVPVYKSTWTDHNSVRNALIYFLDMVQRRRDREKLVPFRVERLDYRTKDEDGFYAGLARNGPRAVREFEETGF</sequence>
<dbReference type="EMBL" id="UOEU01000538">
    <property type="protein sequence ID" value="VAW34490.1"/>
    <property type="molecule type" value="Genomic_DNA"/>
</dbReference>
<accession>A0A3B0V0S0</accession>
<organism evidence="1">
    <name type="scientific">hydrothermal vent metagenome</name>
    <dbReference type="NCBI Taxonomy" id="652676"/>
    <lineage>
        <taxon>unclassified sequences</taxon>
        <taxon>metagenomes</taxon>
        <taxon>ecological metagenomes</taxon>
    </lineage>
</organism>
<reference evidence="1" key="1">
    <citation type="submission" date="2018-06" db="EMBL/GenBank/DDBJ databases">
        <authorList>
            <person name="Zhirakovskaya E."/>
        </authorList>
    </citation>
    <scope>NUCLEOTIDE SEQUENCE</scope>
</reference>